<protein>
    <submittedName>
        <fullName evidence="3">Acetyltransferase</fullName>
    </submittedName>
</protein>
<proteinExistence type="inferred from homology"/>
<evidence type="ECO:0000313" key="4">
    <source>
        <dbReference type="Proteomes" id="UP000235347"/>
    </source>
</evidence>
<dbReference type="PANTHER" id="PTHR11786:SF0">
    <property type="entry name" value="ARYLAMINE N-ACETYLTRANSFERASE 4-RELATED"/>
    <property type="match status" value="1"/>
</dbReference>
<keyword evidence="4" id="KW-1185">Reference proteome</keyword>
<dbReference type="Gene3D" id="3.30.2140.10">
    <property type="entry name" value="Arylamine N-acetyltransferase"/>
    <property type="match status" value="1"/>
</dbReference>
<dbReference type="InterPro" id="IPR001447">
    <property type="entry name" value="Arylamine_N-AcTrfase"/>
</dbReference>
<dbReference type="SUPFAM" id="SSF54001">
    <property type="entry name" value="Cysteine proteinases"/>
    <property type="match status" value="1"/>
</dbReference>
<evidence type="ECO:0000313" key="3">
    <source>
        <dbReference type="EMBL" id="PMS28350.1"/>
    </source>
</evidence>
<gene>
    <name evidence="3" type="ORF">C0Z19_01105</name>
</gene>
<comment type="caution">
    <text evidence="3">The sequence shown here is derived from an EMBL/GenBank/DDBJ whole genome shotgun (WGS) entry which is preliminary data.</text>
</comment>
<evidence type="ECO:0000256" key="1">
    <source>
        <dbReference type="ARBA" id="ARBA00006547"/>
    </source>
</evidence>
<keyword evidence="3" id="KW-0808">Transferase</keyword>
<organism evidence="3 4">
    <name type="scientific">Trinickia soli</name>
    <dbReference type="NCBI Taxonomy" id="380675"/>
    <lineage>
        <taxon>Bacteria</taxon>
        <taxon>Pseudomonadati</taxon>
        <taxon>Pseudomonadota</taxon>
        <taxon>Betaproteobacteria</taxon>
        <taxon>Burkholderiales</taxon>
        <taxon>Burkholderiaceae</taxon>
        <taxon>Trinickia</taxon>
    </lineage>
</organism>
<dbReference type="RefSeq" id="WP_102607939.1">
    <property type="nucleotide sequence ID" value="NZ_CADIKD010000006.1"/>
</dbReference>
<evidence type="ECO:0000256" key="2">
    <source>
        <dbReference type="RuleBase" id="RU003452"/>
    </source>
</evidence>
<dbReference type="PANTHER" id="PTHR11786">
    <property type="entry name" value="N-HYDROXYARYLAMINE O-ACETYLTRANSFERASE"/>
    <property type="match status" value="1"/>
</dbReference>
<dbReference type="InterPro" id="IPR038765">
    <property type="entry name" value="Papain-like_cys_pep_sf"/>
</dbReference>
<dbReference type="Gene3D" id="2.40.128.150">
    <property type="entry name" value="Cysteine proteinases"/>
    <property type="match status" value="1"/>
</dbReference>
<sequence>MHADNFSLKDYFARIGYAGPTTPEIGTVARMMQRQLYSVPFENLDVQAGKIVSLVPEEIVDKIVHRKRGGYCYEVNGLFSMALEALNIPHQLVAARPMIYPARRPRTHMAIVVALEGERWLCDLGFGSYGIRAPMRLSALDVEVRQDYDAFKLSPIDDGFYLLQAKVDGEWANQYAFDLSPQEWVDFVPASYLNSTHPDSIFVQRVVAVLHNEAGRKILAGDSFKIVAHGHTEKRTIAWDEALGILPHEFGLTMPPRA</sequence>
<dbReference type="PRINTS" id="PR01543">
    <property type="entry name" value="ANATRNSFRASE"/>
</dbReference>
<dbReference type="AlphaFoldDB" id="A0A2N7WG04"/>
<dbReference type="EMBL" id="PNYB01000001">
    <property type="protein sequence ID" value="PMS28350.1"/>
    <property type="molecule type" value="Genomic_DNA"/>
</dbReference>
<dbReference type="Pfam" id="PF00797">
    <property type="entry name" value="Acetyltransf_2"/>
    <property type="match status" value="1"/>
</dbReference>
<name>A0A2N7WG04_9BURK</name>
<reference evidence="3 4" key="1">
    <citation type="submission" date="2018-01" db="EMBL/GenBank/DDBJ databases">
        <title>Whole genome analyses suggest that Burkholderia sensu lato contains two further novel genera in the rhizoxinica-symbiotica group Mycetohabitans gen. nov., and Trinickia gen. nov.: implications for the evolution of diazotrophy and nodulation in the Burkholderiaceae.</title>
        <authorList>
            <person name="Estrada-de los Santos P."/>
            <person name="Palmer M."/>
            <person name="Chavez-Ramirez B."/>
            <person name="Beukes C."/>
            <person name="Steenkamp E.T."/>
            <person name="Hirsch A.M."/>
            <person name="Manyaka P."/>
            <person name="Maluk M."/>
            <person name="Lafos M."/>
            <person name="Crook M."/>
            <person name="Gross E."/>
            <person name="Simon M.F."/>
            <person name="Bueno dos Reis Junior F."/>
            <person name="Poole P.S."/>
            <person name="Venter S.N."/>
            <person name="James E.K."/>
        </authorList>
    </citation>
    <scope>NUCLEOTIDE SEQUENCE [LARGE SCALE GENOMIC DNA]</scope>
    <source>
        <strain evidence="3 4">GP25-8</strain>
    </source>
</reference>
<dbReference type="Proteomes" id="UP000235347">
    <property type="component" value="Unassembled WGS sequence"/>
</dbReference>
<dbReference type="GO" id="GO:0016407">
    <property type="term" value="F:acetyltransferase activity"/>
    <property type="evidence" value="ECO:0007669"/>
    <property type="project" value="InterPro"/>
</dbReference>
<comment type="similarity">
    <text evidence="1 2">Belongs to the arylamine N-acetyltransferase family.</text>
</comment>
<accession>A0A2N7WG04</accession>